<proteinExistence type="predicted"/>
<dbReference type="Gene3D" id="3.30.70.1070">
    <property type="entry name" value="Sporulation related repeat"/>
    <property type="match status" value="1"/>
</dbReference>
<evidence type="ECO:0000313" key="3">
    <source>
        <dbReference type="EMBL" id="MCC2190088.1"/>
    </source>
</evidence>
<evidence type="ECO:0000259" key="2">
    <source>
        <dbReference type="PROSITE" id="PS51724"/>
    </source>
</evidence>
<accession>A0AAE3DTA5</accession>
<dbReference type="Gene3D" id="3.40.630.40">
    <property type="entry name" value="Zn-dependent exopeptidases"/>
    <property type="match status" value="1"/>
</dbReference>
<dbReference type="GO" id="GO:0009253">
    <property type="term" value="P:peptidoglycan catabolic process"/>
    <property type="evidence" value="ECO:0007669"/>
    <property type="project" value="InterPro"/>
</dbReference>
<dbReference type="InterPro" id="IPR002508">
    <property type="entry name" value="MurNAc-LAA_cat"/>
</dbReference>
<dbReference type="InterPro" id="IPR007730">
    <property type="entry name" value="SPOR-like_dom"/>
</dbReference>
<dbReference type="PROSITE" id="PS51724">
    <property type="entry name" value="SPOR"/>
    <property type="match status" value="1"/>
</dbReference>
<sequence>MAKVVVDAGHGGSDPGAVYEGRQEKDDNLALALAVGSILAENGVDVVYTRTDDSYETPFQKAQKGNQAGADLFISIHRNSSPENDQYSGVETLVYDESGIKKALAENINRELAQAGFQNLGIRERPGLVVLRRTKMPAALIEVGFINTRADNELLDQNFDGVARAIADGILKTLRENGYLSGGTESAERVYSEDTAWNRQAEAPSENTAWKSQTENMAWNRPASTRYRVQTGAFRREENAWSLYQKLLRQRFPAEIGKSEDLFLVWVGNYERLDNAVKMEQVLKSLGYATYISRTDES</sequence>
<dbReference type="SUPFAM" id="SSF53187">
    <property type="entry name" value="Zn-dependent exopeptidases"/>
    <property type="match status" value="1"/>
</dbReference>
<dbReference type="Pfam" id="PF01520">
    <property type="entry name" value="Amidase_3"/>
    <property type="match status" value="1"/>
</dbReference>
<dbReference type="PANTHER" id="PTHR30404">
    <property type="entry name" value="N-ACETYLMURAMOYL-L-ALANINE AMIDASE"/>
    <property type="match status" value="1"/>
</dbReference>
<dbReference type="EMBL" id="JAJEPR010000014">
    <property type="protein sequence ID" value="MCC2190088.1"/>
    <property type="molecule type" value="Genomic_DNA"/>
</dbReference>
<dbReference type="CDD" id="cd02696">
    <property type="entry name" value="MurNAc-LAA"/>
    <property type="match status" value="1"/>
</dbReference>
<dbReference type="GO" id="GO:0042834">
    <property type="term" value="F:peptidoglycan binding"/>
    <property type="evidence" value="ECO:0007669"/>
    <property type="project" value="InterPro"/>
</dbReference>
<dbReference type="InterPro" id="IPR036680">
    <property type="entry name" value="SPOR-like_sf"/>
</dbReference>
<dbReference type="Pfam" id="PF05036">
    <property type="entry name" value="SPOR"/>
    <property type="match status" value="1"/>
</dbReference>
<evidence type="ECO:0000313" key="4">
    <source>
        <dbReference type="Proteomes" id="UP001197875"/>
    </source>
</evidence>
<keyword evidence="1" id="KW-0378">Hydrolase</keyword>
<dbReference type="GO" id="GO:0030288">
    <property type="term" value="C:outer membrane-bounded periplasmic space"/>
    <property type="evidence" value="ECO:0007669"/>
    <property type="project" value="TreeGrafter"/>
</dbReference>
<dbReference type="AlphaFoldDB" id="A0AAE3DTA5"/>
<dbReference type="SMART" id="SM00646">
    <property type="entry name" value="Ami_3"/>
    <property type="match status" value="1"/>
</dbReference>
<protein>
    <submittedName>
        <fullName evidence="3">N-acetylmuramoyl-L-alanine amidase</fullName>
    </submittedName>
</protein>
<name>A0AAE3DTA5_9FIRM</name>
<evidence type="ECO:0000256" key="1">
    <source>
        <dbReference type="ARBA" id="ARBA00022801"/>
    </source>
</evidence>
<dbReference type="PANTHER" id="PTHR30404:SF0">
    <property type="entry name" value="N-ACETYLMURAMOYL-L-ALANINE AMIDASE AMIC"/>
    <property type="match status" value="1"/>
</dbReference>
<organism evidence="3 4">
    <name type="scientific">Fusicatenibacter faecihominis</name>
    <dbReference type="NCBI Taxonomy" id="2881276"/>
    <lineage>
        <taxon>Bacteria</taxon>
        <taxon>Bacillati</taxon>
        <taxon>Bacillota</taxon>
        <taxon>Clostridia</taxon>
        <taxon>Lachnospirales</taxon>
        <taxon>Lachnospiraceae</taxon>
        <taxon>Fusicatenibacter</taxon>
    </lineage>
</organism>
<dbReference type="SUPFAM" id="SSF110997">
    <property type="entry name" value="Sporulation related repeat"/>
    <property type="match status" value="1"/>
</dbReference>
<feature type="domain" description="SPOR" evidence="2">
    <location>
        <begin position="221"/>
        <end position="295"/>
    </location>
</feature>
<dbReference type="Proteomes" id="UP001197875">
    <property type="component" value="Unassembled WGS sequence"/>
</dbReference>
<gene>
    <name evidence="3" type="ORF">LKD71_09760</name>
</gene>
<comment type="caution">
    <text evidence="3">The sequence shown here is derived from an EMBL/GenBank/DDBJ whole genome shotgun (WGS) entry which is preliminary data.</text>
</comment>
<keyword evidence="4" id="KW-1185">Reference proteome</keyword>
<dbReference type="InterPro" id="IPR050695">
    <property type="entry name" value="N-acetylmuramoyl_amidase_3"/>
</dbReference>
<dbReference type="RefSeq" id="WP_227615267.1">
    <property type="nucleotide sequence ID" value="NZ_JAJEPR010000014.1"/>
</dbReference>
<reference evidence="3 4" key="1">
    <citation type="submission" date="2021-10" db="EMBL/GenBank/DDBJ databases">
        <title>Anaerobic single-cell dispensing facilitates the cultivation of human gut bacteria.</title>
        <authorList>
            <person name="Afrizal A."/>
        </authorList>
    </citation>
    <scope>NUCLEOTIDE SEQUENCE [LARGE SCALE GENOMIC DNA]</scope>
    <source>
        <strain evidence="3 4">CLA-AA-H277</strain>
    </source>
</reference>
<dbReference type="GO" id="GO:0008745">
    <property type="term" value="F:N-acetylmuramoyl-L-alanine amidase activity"/>
    <property type="evidence" value="ECO:0007669"/>
    <property type="project" value="InterPro"/>
</dbReference>